<dbReference type="PANTHER" id="PTHR43547:SF2">
    <property type="entry name" value="HYBRID SIGNAL TRANSDUCTION HISTIDINE KINASE C"/>
    <property type="match status" value="1"/>
</dbReference>
<evidence type="ECO:0000259" key="15">
    <source>
        <dbReference type="PROSITE" id="PS50109"/>
    </source>
</evidence>
<keyword evidence="13" id="KW-0812">Transmembrane</keyword>
<evidence type="ECO:0000256" key="8">
    <source>
        <dbReference type="ARBA" id="ARBA00023012"/>
    </source>
</evidence>
<dbReference type="InterPro" id="IPR009057">
    <property type="entry name" value="Homeodomain-like_sf"/>
</dbReference>
<keyword evidence="3 12" id="KW-0597">Phosphoprotein</keyword>
<evidence type="ECO:0000256" key="1">
    <source>
        <dbReference type="ARBA" id="ARBA00000085"/>
    </source>
</evidence>
<evidence type="ECO:0000256" key="3">
    <source>
        <dbReference type="ARBA" id="ARBA00022553"/>
    </source>
</evidence>
<keyword evidence="13" id="KW-0472">Membrane</keyword>
<organism evidence="17 18">
    <name type="scientific">Gracilimonas mengyeensis</name>
    <dbReference type="NCBI Taxonomy" id="1302730"/>
    <lineage>
        <taxon>Bacteria</taxon>
        <taxon>Pseudomonadati</taxon>
        <taxon>Balneolota</taxon>
        <taxon>Balneolia</taxon>
        <taxon>Balneolales</taxon>
        <taxon>Balneolaceae</taxon>
        <taxon>Gracilimonas</taxon>
    </lineage>
</organism>
<dbReference type="PROSITE" id="PS50109">
    <property type="entry name" value="HIS_KIN"/>
    <property type="match status" value="1"/>
</dbReference>
<dbReference type="EC" id="2.7.13.3" evidence="2"/>
<keyword evidence="8" id="KW-0902">Two-component regulatory system</keyword>
<dbReference type="GO" id="GO:0003700">
    <property type="term" value="F:DNA-binding transcription factor activity"/>
    <property type="evidence" value="ECO:0007669"/>
    <property type="project" value="InterPro"/>
</dbReference>
<dbReference type="SUPFAM" id="SSF52172">
    <property type="entry name" value="CheY-like"/>
    <property type="match status" value="1"/>
</dbReference>
<dbReference type="Gene3D" id="1.10.287.130">
    <property type="match status" value="1"/>
</dbReference>
<feature type="domain" description="Histidine kinase" evidence="15">
    <location>
        <begin position="942"/>
        <end position="1160"/>
    </location>
</feature>
<evidence type="ECO:0000256" key="11">
    <source>
        <dbReference type="ARBA" id="ARBA00023163"/>
    </source>
</evidence>
<dbReference type="PROSITE" id="PS00041">
    <property type="entry name" value="HTH_ARAC_FAMILY_1"/>
    <property type="match status" value="1"/>
</dbReference>
<dbReference type="Gene3D" id="3.30.565.10">
    <property type="entry name" value="Histidine kinase-like ATPase, C-terminal domain"/>
    <property type="match status" value="1"/>
</dbReference>
<dbReference type="Gene3D" id="1.10.10.60">
    <property type="entry name" value="Homeodomain-like"/>
    <property type="match status" value="1"/>
</dbReference>
<dbReference type="InterPro" id="IPR003661">
    <property type="entry name" value="HisK_dim/P_dom"/>
</dbReference>
<dbReference type="SUPFAM" id="SSF47384">
    <property type="entry name" value="Homodimeric domain of signal transducing histidine kinase"/>
    <property type="match status" value="1"/>
</dbReference>
<reference evidence="17 18" key="1">
    <citation type="submission" date="2017-05" db="EMBL/GenBank/DDBJ databases">
        <authorList>
            <person name="Varghese N."/>
            <person name="Submissions S."/>
        </authorList>
    </citation>
    <scope>NUCLEOTIDE SEQUENCE [LARGE SCALE GENOMIC DNA]</scope>
    <source>
        <strain evidence="17 18">DSM 21985</strain>
    </source>
</reference>
<protein>
    <recommendedName>
        <fullName evidence="2">histidine kinase</fullName>
        <ecNumber evidence="2">2.7.13.3</ecNumber>
    </recommendedName>
</protein>
<dbReference type="PANTHER" id="PTHR43547">
    <property type="entry name" value="TWO-COMPONENT HISTIDINE KINASE"/>
    <property type="match status" value="1"/>
</dbReference>
<dbReference type="OrthoDB" id="9809670at2"/>
<evidence type="ECO:0000259" key="16">
    <source>
        <dbReference type="PROSITE" id="PS50110"/>
    </source>
</evidence>
<keyword evidence="18" id="KW-1185">Reference proteome</keyword>
<keyword evidence="6 17" id="KW-0418">Kinase</keyword>
<gene>
    <name evidence="17" type="ORF">SAMN06265219_1192</name>
</gene>
<evidence type="ECO:0000256" key="5">
    <source>
        <dbReference type="ARBA" id="ARBA00022741"/>
    </source>
</evidence>
<dbReference type="Pfam" id="PF00072">
    <property type="entry name" value="Response_reg"/>
    <property type="match status" value="1"/>
</dbReference>
<dbReference type="Gene3D" id="2.130.10.10">
    <property type="entry name" value="YVTN repeat-like/Quinoprotein amine dehydrogenase"/>
    <property type="match status" value="3"/>
</dbReference>
<dbReference type="InterPro" id="IPR011123">
    <property type="entry name" value="Y_Y_Y"/>
</dbReference>
<keyword evidence="4" id="KW-0808">Transferase</keyword>
<evidence type="ECO:0000256" key="6">
    <source>
        <dbReference type="ARBA" id="ARBA00022777"/>
    </source>
</evidence>
<dbReference type="PROSITE" id="PS01124">
    <property type="entry name" value="HTH_ARAC_FAMILY_2"/>
    <property type="match status" value="1"/>
</dbReference>
<sequence>MDFNKIGVLSLFISIVISSWVYGQQKSEVWFRNFGLEDGLPAKKVNDIKQGSDGFLWLATLNGLVRYDGYEFKSFRIPSDNGFPVGNFTDRLLDDENGKIWVGYYYSNYIGYYDTEEHHFGYIDLAEKLKLDQEARAVRLLGTDAQQNVWVSYYLNLESAIILKIGSKDSSIYPYTQKQDSVFPVSDIYGDYIPPKSLHVAEDSSLWMGANRGILHITPKDSLIIFNSDDEDLADPYVYNLLEMGDEFWLATDKGLMTFDKNGQQFRRIEAPEHLQETEIIHLYKDENGLIWITTDERTYQYAEGIFNRVESEELEALNSPSMLPQVEDERYLWFINKRVYDAGVPMTNGITRYDKGSDVYEVFNSNEIEGLGNIQYISRLFLDRSGSLWIGNFYTGLSQYPPYFKKFETHFTDPNFQDLVGNSFYYQAETTAEGHYIVGTGNGKILVRNVNTGEEKIWAELDPPAFADGRNLVSDFLALKSGVLLVATQMTGLKRITYDPETLDIQEIKTWSMDEVGVGRLSNLVYDDKGNLWVTGLGIAKVDLEANSFEAFHTVSEYDPRYDFGDILEKDSEGKLWSYGFNQNAIKRFDPVTKELKVFNFQGTVPEKLIMNSVNNHHETWEGRHLVVANDYIYELNEEAGRFELFMENELPEPIDIEQTKSGKIIVLTFSHGLFVINIETKEIIKRIKPEDGFASGINSDLMIDKAGNYWLLNALGLSRYNPETGGITNYYTDQGLLPSESEINYHFLTSDSTTYFPIWIGNTGVVSFNPNQLPTNSYSHSPVFTQVSAQDELLAASGEVDIHHTKNNVTLTYSNLAFQYPEKSEYRYAINDGEWSNWEASNQARLAQLSPGSYTFKVEARNADRIQASDAAIYRFTITPPWYQSTIAYWLYVLFGMSGLIAATVWYSNFRTRQEAIRMQAEQAEELAKLDRIKTNLLTNISHELRTPLTLINGSIEQLKSQTDTLGDGWQRRLNVARRNGDRLQQLVEQVLDLTRLDAQKMELEPSNIELTSLLYRVTESFGSMAESKNLTIKTQLPEQELWFQADADKLEKIIVNLLSNAIKFTPKEGTVELILTNYRDELKIEIRDTGRGINKEQLPHIFDRFHSTADQIEYGGKGIGVGLAITKEFVQQHDGTISVESQLGKWTVFAVLFPKKDYGNQLKVSPDEEEVTAETFKEEFSLPKIELNGEHEFTVLLVEDNTDMRSYITDLLSTENNLKVKVETAENGLSGKKKLPLVKPDIIISDVMMPEMDGFTFAEEVRNMSDFKLTPIILLSARAEVEDRVRGYEIGVSDYLAKPFNAQELKARVKNLLHLRSEREKYQQENGVAEESENIPLTLQQKLQAYVEDRLSDSNITVEELSDHVNMSRRQLYRKLKADTGYTPAEFIREIRMYKARLMLEDHKKMTVSEVGYAVGFRTPSYFSKLFKERFGRSPSEYN</sequence>
<dbReference type="Pfam" id="PF00512">
    <property type="entry name" value="HisKA"/>
    <property type="match status" value="1"/>
</dbReference>
<dbReference type="SUPFAM" id="SSF55874">
    <property type="entry name" value="ATPase domain of HSP90 chaperone/DNA topoisomerase II/histidine kinase"/>
    <property type="match status" value="1"/>
</dbReference>
<dbReference type="GO" id="GO:0043565">
    <property type="term" value="F:sequence-specific DNA binding"/>
    <property type="evidence" value="ECO:0007669"/>
    <property type="project" value="InterPro"/>
</dbReference>
<dbReference type="FunFam" id="3.30.565.10:FF:000037">
    <property type="entry name" value="Hybrid sensor histidine kinase/response regulator"/>
    <property type="match status" value="1"/>
</dbReference>
<dbReference type="InterPro" id="IPR004358">
    <property type="entry name" value="Sig_transdc_His_kin-like_C"/>
</dbReference>
<dbReference type="Pfam" id="PF07495">
    <property type="entry name" value="Y_Y_Y"/>
    <property type="match status" value="1"/>
</dbReference>
<keyword evidence="11" id="KW-0804">Transcription</keyword>
<dbReference type="Proteomes" id="UP000317557">
    <property type="component" value="Unassembled WGS sequence"/>
</dbReference>
<feature type="transmembrane region" description="Helical" evidence="13">
    <location>
        <begin position="891"/>
        <end position="912"/>
    </location>
</feature>
<dbReference type="SMART" id="SM00388">
    <property type="entry name" value="HisKA"/>
    <property type="match status" value="1"/>
</dbReference>
<evidence type="ECO:0000256" key="7">
    <source>
        <dbReference type="ARBA" id="ARBA00022840"/>
    </source>
</evidence>
<evidence type="ECO:0000256" key="12">
    <source>
        <dbReference type="PROSITE-ProRule" id="PRU00169"/>
    </source>
</evidence>
<dbReference type="GO" id="GO:0000155">
    <property type="term" value="F:phosphorelay sensor kinase activity"/>
    <property type="evidence" value="ECO:0007669"/>
    <property type="project" value="InterPro"/>
</dbReference>
<dbReference type="PRINTS" id="PR00344">
    <property type="entry name" value="BCTRLSENSOR"/>
</dbReference>
<dbReference type="GO" id="GO:0005524">
    <property type="term" value="F:ATP binding"/>
    <property type="evidence" value="ECO:0007669"/>
    <property type="project" value="UniProtKB-KW"/>
</dbReference>
<evidence type="ECO:0000259" key="14">
    <source>
        <dbReference type="PROSITE" id="PS01124"/>
    </source>
</evidence>
<feature type="domain" description="Response regulatory" evidence="16">
    <location>
        <begin position="1197"/>
        <end position="1316"/>
    </location>
</feature>
<evidence type="ECO:0000256" key="9">
    <source>
        <dbReference type="ARBA" id="ARBA00023015"/>
    </source>
</evidence>
<comment type="catalytic activity">
    <reaction evidence="1">
        <text>ATP + protein L-histidine = ADP + protein N-phospho-L-histidine.</text>
        <dbReference type="EC" id="2.7.13.3"/>
    </reaction>
</comment>
<keyword evidence="9" id="KW-0805">Transcription regulation</keyword>
<dbReference type="Gene3D" id="3.40.50.2300">
    <property type="match status" value="1"/>
</dbReference>
<dbReference type="SUPFAM" id="SSF63829">
    <property type="entry name" value="Calcium-dependent phosphotriesterase"/>
    <property type="match status" value="2"/>
</dbReference>
<keyword evidence="5" id="KW-0547">Nucleotide-binding</keyword>
<dbReference type="SMART" id="SM00387">
    <property type="entry name" value="HATPase_c"/>
    <property type="match status" value="1"/>
</dbReference>
<evidence type="ECO:0000256" key="2">
    <source>
        <dbReference type="ARBA" id="ARBA00012438"/>
    </source>
</evidence>
<name>A0A521FGQ3_9BACT</name>
<dbReference type="CDD" id="cd00082">
    <property type="entry name" value="HisKA"/>
    <property type="match status" value="1"/>
</dbReference>
<evidence type="ECO:0000313" key="17">
    <source>
        <dbReference type="EMBL" id="SMO95363.1"/>
    </source>
</evidence>
<accession>A0A521FGQ3</accession>
<evidence type="ECO:0000256" key="13">
    <source>
        <dbReference type="SAM" id="Phobius"/>
    </source>
</evidence>
<dbReference type="CDD" id="cd17574">
    <property type="entry name" value="REC_OmpR"/>
    <property type="match status" value="1"/>
</dbReference>
<dbReference type="InterPro" id="IPR018060">
    <property type="entry name" value="HTH_AraC"/>
</dbReference>
<keyword evidence="10" id="KW-0238">DNA-binding</keyword>
<dbReference type="InterPro" id="IPR011006">
    <property type="entry name" value="CheY-like_superfamily"/>
</dbReference>
<dbReference type="PROSITE" id="PS50110">
    <property type="entry name" value="RESPONSE_REGULATORY"/>
    <property type="match status" value="1"/>
</dbReference>
<dbReference type="SMART" id="SM00448">
    <property type="entry name" value="REC"/>
    <property type="match status" value="1"/>
</dbReference>
<dbReference type="InterPro" id="IPR005467">
    <property type="entry name" value="His_kinase_dom"/>
</dbReference>
<dbReference type="InterPro" id="IPR015943">
    <property type="entry name" value="WD40/YVTN_repeat-like_dom_sf"/>
</dbReference>
<dbReference type="EMBL" id="FXTP01000019">
    <property type="protein sequence ID" value="SMO95363.1"/>
    <property type="molecule type" value="Genomic_DNA"/>
</dbReference>
<dbReference type="InterPro" id="IPR036890">
    <property type="entry name" value="HATPase_C_sf"/>
</dbReference>
<dbReference type="InterPro" id="IPR018062">
    <property type="entry name" value="HTH_AraC-typ_CS"/>
</dbReference>
<dbReference type="SUPFAM" id="SSF46689">
    <property type="entry name" value="Homeodomain-like"/>
    <property type="match status" value="1"/>
</dbReference>
<proteinExistence type="predicted"/>
<dbReference type="InterPro" id="IPR036097">
    <property type="entry name" value="HisK_dim/P_sf"/>
</dbReference>
<feature type="modified residue" description="4-aspartylphosphate" evidence="12">
    <location>
        <position position="1249"/>
    </location>
</feature>
<evidence type="ECO:0000256" key="4">
    <source>
        <dbReference type="ARBA" id="ARBA00022679"/>
    </source>
</evidence>
<feature type="domain" description="HTH araC/xylS-type" evidence="14">
    <location>
        <begin position="1344"/>
        <end position="1442"/>
    </location>
</feature>
<dbReference type="Pfam" id="PF12833">
    <property type="entry name" value="HTH_18"/>
    <property type="match status" value="1"/>
</dbReference>
<evidence type="ECO:0000313" key="18">
    <source>
        <dbReference type="Proteomes" id="UP000317557"/>
    </source>
</evidence>
<keyword evidence="7" id="KW-0067">ATP-binding</keyword>
<dbReference type="RefSeq" id="WP_142456086.1">
    <property type="nucleotide sequence ID" value="NZ_FXTP01000019.1"/>
</dbReference>
<dbReference type="InterPro" id="IPR003594">
    <property type="entry name" value="HATPase_dom"/>
</dbReference>
<dbReference type="InterPro" id="IPR001789">
    <property type="entry name" value="Sig_transdc_resp-reg_receiver"/>
</dbReference>
<dbReference type="Pfam" id="PF02518">
    <property type="entry name" value="HATPase_c"/>
    <property type="match status" value="1"/>
</dbReference>
<dbReference type="SMART" id="SM00342">
    <property type="entry name" value="HTH_ARAC"/>
    <property type="match status" value="1"/>
</dbReference>
<dbReference type="Gene3D" id="2.60.40.10">
    <property type="entry name" value="Immunoglobulins"/>
    <property type="match status" value="1"/>
</dbReference>
<evidence type="ECO:0000256" key="10">
    <source>
        <dbReference type="ARBA" id="ARBA00023125"/>
    </source>
</evidence>
<dbReference type="InterPro" id="IPR013783">
    <property type="entry name" value="Ig-like_fold"/>
</dbReference>
<keyword evidence="13" id="KW-1133">Transmembrane helix</keyword>